<dbReference type="KEGG" id="cfc:CFLV_09985"/>
<dbReference type="EMBL" id="CP009246">
    <property type="protein sequence ID" value="APT87461.1"/>
    <property type="molecule type" value="Genomic_DNA"/>
</dbReference>
<reference evidence="3 5" key="1">
    <citation type="submission" date="2014-08" db="EMBL/GenBank/DDBJ databases">
        <title>Complete genome sequence of Corynebacterium flavescens OJ8(T)(=DSM 20296(T)), isolated from cheese.</title>
        <authorList>
            <person name="Ruckert C."/>
            <person name="Albersmeier A."/>
            <person name="Winkler A."/>
            <person name="Kalinowski J."/>
        </authorList>
    </citation>
    <scope>NUCLEOTIDE SEQUENCE [LARGE SCALE GENOMIC DNA]</scope>
    <source>
        <strain evidence="3 5">OJ8</strain>
    </source>
</reference>
<feature type="domain" description="Phage capsid-like C-terminal" evidence="2">
    <location>
        <begin position="32"/>
        <end position="285"/>
    </location>
</feature>
<evidence type="ECO:0000313" key="3">
    <source>
        <dbReference type="EMBL" id="APT87461.1"/>
    </source>
</evidence>
<gene>
    <name evidence="4" type="ORF">CFL01nite_11650</name>
    <name evidence="3" type="ORF">CFLV_09985</name>
</gene>
<proteinExistence type="predicted"/>
<dbReference type="NCBIfam" id="TIGR01554">
    <property type="entry name" value="major_cap_HK97"/>
    <property type="match status" value="1"/>
</dbReference>
<dbReference type="AlphaFoldDB" id="A0A1L7CNQ9"/>
<name>A0A1L7CNQ9_CORFL</name>
<dbReference type="Gene3D" id="3.30.2400.10">
    <property type="entry name" value="Major capsid protein gp5"/>
    <property type="match status" value="1"/>
</dbReference>
<dbReference type="Gene3D" id="3.30.2320.10">
    <property type="entry name" value="hypothetical protein PF0899 domain"/>
    <property type="match status" value="1"/>
</dbReference>
<dbReference type="InterPro" id="IPR024455">
    <property type="entry name" value="Phage_capsid"/>
</dbReference>
<comment type="subcellular location">
    <subcellularLocation>
        <location evidence="1">Virion</location>
    </subcellularLocation>
</comment>
<sequence>MASTPILQTGKTTGSRFFDARAVEDLVTLPLLQESVALRVSKVIRPKLGQIVEIPVIASDSDDEPAWTPEGAEITRVSPPNAGTLTLTHYKVAAGDSIPWERLNDVSYDVLDLVGQSLVRKITATIDAAYFNEVDNGRHPISGVGLLEGTNNASISAVNNVDWALDAVEHAAAHDAAVGAFVTSPKTLTALAKIKKGTGSNESLFGTSEAPGVATLAGVPLIASRHVSDTRIWAIPTDRVIVSLRQDVTVATDPSADFGRQVAGIAASARVSMGCIDPAAVTKVTIGS</sequence>
<dbReference type="Proteomes" id="UP000185479">
    <property type="component" value="Chromosome"/>
</dbReference>
<evidence type="ECO:0000313" key="4">
    <source>
        <dbReference type="EMBL" id="GEB97670.1"/>
    </source>
</evidence>
<dbReference type="OrthoDB" id="9806592at2"/>
<organism evidence="3 5">
    <name type="scientific">Corynebacterium flavescens</name>
    <dbReference type="NCBI Taxonomy" id="28028"/>
    <lineage>
        <taxon>Bacteria</taxon>
        <taxon>Bacillati</taxon>
        <taxon>Actinomycetota</taxon>
        <taxon>Actinomycetes</taxon>
        <taxon>Mycobacteriales</taxon>
        <taxon>Corynebacteriaceae</taxon>
        <taxon>Corynebacterium</taxon>
    </lineage>
</organism>
<protein>
    <recommendedName>
        <fullName evidence="2">Phage capsid-like C-terminal domain-containing protein</fullName>
    </recommendedName>
</protein>
<keyword evidence="5" id="KW-1185">Reference proteome</keyword>
<evidence type="ECO:0000259" key="2">
    <source>
        <dbReference type="Pfam" id="PF05065"/>
    </source>
</evidence>
<dbReference type="RefSeq" id="WP_075730399.1">
    <property type="nucleotide sequence ID" value="NZ_BJNB01000015.1"/>
</dbReference>
<dbReference type="STRING" id="28028.CFLV_09985"/>
<dbReference type="InterPro" id="IPR054612">
    <property type="entry name" value="Phage_capsid-like_C"/>
</dbReference>
<evidence type="ECO:0000313" key="5">
    <source>
        <dbReference type="Proteomes" id="UP000185479"/>
    </source>
</evidence>
<evidence type="ECO:0000256" key="1">
    <source>
        <dbReference type="ARBA" id="ARBA00004328"/>
    </source>
</evidence>
<reference evidence="4 6" key="2">
    <citation type="submission" date="2019-06" db="EMBL/GenBank/DDBJ databases">
        <title>Whole genome shotgun sequence of Corynebacterium flavescens NBRC 14136.</title>
        <authorList>
            <person name="Hosoyama A."/>
            <person name="Uohara A."/>
            <person name="Ohji S."/>
            <person name="Ichikawa N."/>
        </authorList>
    </citation>
    <scope>NUCLEOTIDE SEQUENCE [LARGE SCALE GENOMIC DNA]</scope>
    <source>
        <strain evidence="4 6">NBRC 14136</strain>
    </source>
</reference>
<dbReference type="GeneID" id="82881017"/>
<accession>A0A1L7CNQ9</accession>
<dbReference type="EMBL" id="BJNB01000015">
    <property type="protein sequence ID" value="GEB97670.1"/>
    <property type="molecule type" value="Genomic_DNA"/>
</dbReference>
<dbReference type="Pfam" id="PF05065">
    <property type="entry name" value="Phage_capsid"/>
    <property type="match status" value="1"/>
</dbReference>
<dbReference type="Proteomes" id="UP000315353">
    <property type="component" value="Unassembled WGS sequence"/>
</dbReference>
<dbReference type="SUPFAM" id="SSF56563">
    <property type="entry name" value="Major capsid protein gp5"/>
    <property type="match status" value="1"/>
</dbReference>
<evidence type="ECO:0000313" key="6">
    <source>
        <dbReference type="Proteomes" id="UP000315353"/>
    </source>
</evidence>